<comment type="subcellular location">
    <subcellularLocation>
        <location evidence="1">Cell outer membrane</location>
    </subcellularLocation>
</comment>
<dbReference type="Pfam" id="PF00691">
    <property type="entry name" value="OmpA"/>
    <property type="match status" value="1"/>
</dbReference>
<evidence type="ECO:0000256" key="2">
    <source>
        <dbReference type="ARBA" id="ARBA00023136"/>
    </source>
</evidence>
<keyword evidence="2 4" id="KW-0472">Membrane</keyword>
<dbReference type="PROSITE" id="PS51123">
    <property type="entry name" value="OMPA_2"/>
    <property type="match status" value="1"/>
</dbReference>
<evidence type="ECO:0000259" key="6">
    <source>
        <dbReference type="PROSITE" id="PS51123"/>
    </source>
</evidence>
<name>A0ABW7H7A1_9BURK</name>
<sequence>MTMRTLALPTALLTLALTAPAARAMEGMPTADVKGGVDHPVISRFTGSLLVGYGQQDWAATVLPGAGGTSKTERNKFADPVQLEGRITRLFYLSPEGKTPLEVFRNQQQALMAAGFKPRFLCEVKDCLAPAYFAITDEDRGKSMNWAKGYLVGVRGSNFKGARWGIPMSITWEEGHILAGTLSRGGTTLQVLVFTSQAANEYTDRAASYIEIVEPKAMPTGQVTVDAKAIASGLQAEGKVTLNGILFDTGKTELKPDSNAQLDQMVAALKAQPAAKVFIVGHTDNVGSVDANVKLSQGRAQAVVAALTQRGIAANRLAAYGNAGYAPVASNASEDGRAKNRRVEMVLQ</sequence>
<dbReference type="CDD" id="cd07185">
    <property type="entry name" value="OmpA_C-like"/>
    <property type="match status" value="1"/>
</dbReference>
<reference evidence="7 8" key="1">
    <citation type="submission" date="2024-08" db="EMBL/GenBank/DDBJ databases">
        <authorList>
            <person name="Lu H."/>
        </authorList>
    </citation>
    <scope>NUCLEOTIDE SEQUENCE [LARGE SCALE GENOMIC DNA]</scope>
    <source>
        <strain evidence="7 8">BYS78W</strain>
    </source>
</reference>
<keyword evidence="3" id="KW-0998">Cell outer membrane</keyword>
<evidence type="ECO:0000256" key="4">
    <source>
        <dbReference type="PROSITE-ProRule" id="PRU00473"/>
    </source>
</evidence>
<dbReference type="PANTHER" id="PTHR30329:SF21">
    <property type="entry name" value="LIPOPROTEIN YIAD-RELATED"/>
    <property type="match status" value="1"/>
</dbReference>
<keyword evidence="8" id="KW-1185">Reference proteome</keyword>
<evidence type="ECO:0000313" key="7">
    <source>
        <dbReference type="EMBL" id="MFG6485568.1"/>
    </source>
</evidence>
<evidence type="ECO:0000256" key="5">
    <source>
        <dbReference type="SAM" id="SignalP"/>
    </source>
</evidence>
<dbReference type="InterPro" id="IPR006664">
    <property type="entry name" value="OMP_bac"/>
</dbReference>
<dbReference type="Gene3D" id="3.30.1330.60">
    <property type="entry name" value="OmpA-like domain"/>
    <property type="match status" value="1"/>
</dbReference>
<protein>
    <submittedName>
        <fullName evidence="7">DUF4892 domain-containing protein</fullName>
    </submittedName>
</protein>
<proteinExistence type="predicted"/>
<organism evidence="7 8">
    <name type="scientific">Pelomonas candidula</name>
    <dbReference type="NCBI Taxonomy" id="3299025"/>
    <lineage>
        <taxon>Bacteria</taxon>
        <taxon>Pseudomonadati</taxon>
        <taxon>Pseudomonadota</taxon>
        <taxon>Betaproteobacteria</taxon>
        <taxon>Burkholderiales</taxon>
        <taxon>Sphaerotilaceae</taxon>
        <taxon>Roseateles</taxon>
    </lineage>
</organism>
<evidence type="ECO:0000313" key="8">
    <source>
        <dbReference type="Proteomes" id="UP001606134"/>
    </source>
</evidence>
<dbReference type="PANTHER" id="PTHR30329">
    <property type="entry name" value="STATOR ELEMENT OF FLAGELLAR MOTOR COMPLEX"/>
    <property type="match status" value="1"/>
</dbReference>
<feature type="signal peptide" evidence="5">
    <location>
        <begin position="1"/>
        <end position="24"/>
    </location>
</feature>
<accession>A0ABW7H7A1</accession>
<dbReference type="RefSeq" id="WP_394406274.1">
    <property type="nucleotide sequence ID" value="NZ_JBIGIC010000001.1"/>
</dbReference>
<gene>
    <name evidence="7" type="ORF">ACG04R_02730</name>
</gene>
<evidence type="ECO:0000256" key="3">
    <source>
        <dbReference type="ARBA" id="ARBA00023237"/>
    </source>
</evidence>
<dbReference type="SUPFAM" id="SSF103088">
    <property type="entry name" value="OmpA-like"/>
    <property type="match status" value="1"/>
</dbReference>
<keyword evidence="5" id="KW-0732">Signal</keyword>
<dbReference type="Pfam" id="PF16234">
    <property type="entry name" value="DUF4892"/>
    <property type="match status" value="1"/>
</dbReference>
<comment type="caution">
    <text evidence="7">The sequence shown here is derived from an EMBL/GenBank/DDBJ whole genome shotgun (WGS) entry which is preliminary data.</text>
</comment>
<dbReference type="Proteomes" id="UP001606134">
    <property type="component" value="Unassembled WGS sequence"/>
</dbReference>
<feature type="chain" id="PRO_5046755815" evidence="5">
    <location>
        <begin position="25"/>
        <end position="348"/>
    </location>
</feature>
<evidence type="ECO:0000256" key="1">
    <source>
        <dbReference type="ARBA" id="ARBA00004442"/>
    </source>
</evidence>
<dbReference type="InterPro" id="IPR032608">
    <property type="entry name" value="DUF4892"/>
</dbReference>
<dbReference type="InterPro" id="IPR006665">
    <property type="entry name" value="OmpA-like"/>
</dbReference>
<dbReference type="PRINTS" id="PR01021">
    <property type="entry name" value="OMPADOMAIN"/>
</dbReference>
<dbReference type="InterPro" id="IPR036737">
    <property type="entry name" value="OmpA-like_sf"/>
</dbReference>
<dbReference type="EMBL" id="JBIGIC010000001">
    <property type="protein sequence ID" value="MFG6485568.1"/>
    <property type="molecule type" value="Genomic_DNA"/>
</dbReference>
<dbReference type="InterPro" id="IPR050330">
    <property type="entry name" value="Bact_OuterMem_StrucFunc"/>
</dbReference>
<feature type="domain" description="OmpA-like" evidence="6">
    <location>
        <begin position="235"/>
        <end position="348"/>
    </location>
</feature>